<dbReference type="SUPFAM" id="SSF53335">
    <property type="entry name" value="S-adenosyl-L-methionine-dependent methyltransferases"/>
    <property type="match status" value="1"/>
</dbReference>
<proteinExistence type="predicted"/>
<dbReference type="EMBL" id="CAJNOB010000003">
    <property type="protein sequence ID" value="CAF0691904.1"/>
    <property type="molecule type" value="Genomic_DNA"/>
</dbReference>
<evidence type="ECO:0008006" key="5">
    <source>
        <dbReference type="Google" id="ProtNLM"/>
    </source>
</evidence>
<keyword evidence="2" id="KW-0808">Transferase</keyword>
<dbReference type="AlphaFoldDB" id="A0A8J2FRX8"/>
<name>A0A8J2FRX8_9BACT</name>
<dbReference type="InterPro" id="IPR029063">
    <property type="entry name" value="SAM-dependent_MTases_sf"/>
</dbReference>
<gene>
    <name evidence="3" type="ORF">MPNT_110018</name>
</gene>
<dbReference type="Proteomes" id="UP000663859">
    <property type="component" value="Unassembled WGS sequence"/>
</dbReference>
<protein>
    <recommendedName>
        <fullName evidence="5">SAM-dependent methyltransferase</fullName>
    </recommendedName>
</protein>
<comment type="caution">
    <text evidence="3">The sequence shown here is derived from an EMBL/GenBank/DDBJ whole genome shotgun (WGS) entry which is preliminary data.</text>
</comment>
<dbReference type="GO" id="GO:0035243">
    <property type="term" value="F:protein-arginine omega-N symmetric methyltransferase activity"/>
    <property type="evidence" value="ECO:0007669"/>
    <property type="project" value="TreeGrafter"/>
</dbReference>
<dbReference type="InterPro" id="IPR038375">
    <property type="entry name" value="NDUFAF7_sf"/>
</dbReference>
<reference evidence="3" key="1">
    <citation type="submission" date="2021-02" db="EMBL/GenBank/DDBJ databases">
        <authorList>
            <person name="Cremers G."/>
            <person name="Picone N."/>
        </authorList>
    </citation>
    <scope>NUCLEOTIDE SEQUENCE</scope>
    <source>
        <strain evidence="3">PQ17</strain>
    </source>
</reference>
<dbReference type="InterPro" id="IPR003788">
    <property type="entry name" value="NDUFAF7"/>
</dbReference>
<keyword evidence="4" id="KW-1185">Reference proteome</keyword>
<dbReference type="GO" id="GO:0032259">
    <property type="term" value="P:methylation"/>
    <property type="evidence" value="ECO:0007669"/>
    <property type="project" value="UniProtKB-KW"/>
</dbReference>
<accession>A0A8J2FRX8</accession>
<organism evidence="3 4">
    <name type="scientific">Candidatus Methylacidithermus pantelleriae</name>
    <dbReference type="NCBI Taxonomy" id="2744239"/>
    <lineage>
        <taxon>Bacteria</taxon>
        <taxon>Pseudomonadati</taxon>
        <taxon>Verrucomicrobiota</taxon>
        <taxon>Methylacidiphilae</taxon>
        <taxon>Methylacidiphilales</taxon>
        <taxon>Methylacidiphilaceae</taxon>
        <taxon>Candidatus Methylacidithermus</taxon>
    </lineage>
</organism>
<evidence type="ECO:0000313" key="4">
    <source>
        <dbReference type="Proteomes" id="UP000663859"/>
    </source>
</evidence>
<dbReference type="PANTHER" id="PTHR12049">
    <property type="entry name" value="PROTEIN ARGININE METHYLTRANSFERASE NDUFAF7, MITOCHONDRIAL"/>
    <property type="match status" value="1"/>
</dbReference>
<dbReference type="PANTHER" id="PTHR12049:SF7">
    <property type="entry name" value="PROTEIN ARGININE METHYLTRANSFERASE NDUFAF7, MITOCHONDRIAL"/>
    <property type="match status" value="1"/>
</dbReference>
<evidence type="ECO:0000313" key="3">
    <source>
        <dbReference type="EMBL" id="CAF0691904.1"/>
    </source>
</evidence>
<evidence type="ECO:0000256" key="2">
    <source>
        <dbReference type="ARBA" id="ARBA00022679"/>
    </source>
</evidence>
<keyword evidence="1" id="KW-0489">Methyltransferase</keyword>
<dbReference type="Gene3D" id="3.40.50.12710">
    <property type="match status" value="1"/>
</dbReference>
<dbReference type="Pfam" id="PF02636">
    <property type="entry name" value="Methyltransf_28"/>
    <property type="match status" value="1"/>
</dbReference>
<evidence type="ECO:0000256" key="1">
    <source>
        <dbReference type="ARBA" id="ARBA00022603"/>
    </source>
</evidence>
<sequence length="390" mass="44492">MEQPRPPESPQESSSLARVLQKEIQQNGPIPFCRFMELALYHPRLGYYAKADPTRIGRKGDYLTSPTVGSLFGRLLALQWVEVWELLGKPQAFVLIEQGAHTGLLASDILRTIREVEPKLWEVVRYWIIEPIPDWQTIQQQQLETHGVAEKVCWSSAEPPDVLCPLGVFFCNELVDSFPVHRIRYEDDRWKEWYVGYEGGQFYWTTGPLSCSELAKELSHLPLPAIPGYSTEICLRAREWLRNISRALSQGLFVIIDYGYDTVTYYSPLRSEGTLLAYERHKRYRNLLEKPGQRDLSSHVDFGSLARWGKEVGHETMGWTDQHHFLIGIASKYLGVQDRLLGLPRSAAAFQLLTHPEGFGKTFHVLVQSKGIASPLPLSGLRFARKSLGQ</sequence>